<evidence type="ECO:0000313" key="1">
    <source>
        <dbReference type="Proteomes" id="UP000035681"/>
    </source>
</evidence>
<dbReference type="WBParaSite" id="TCONS_00012451.p1">
    <property type="protein sequence ID" value="TCONS_00012451.p1"/>
    <property type="gene ID" value="XLOC_008102"/>
</dbReference>
<dbReference type="Proteomes" id="UP000035681">
    <property type="component" value="Unplaced"/>
</dbReference>
<evidence type="ECO:0000313" key="3">
    <source>
        <dbReference type="WBParaSite" id="TCONS_00012451.p1"/>
    </source>
</evidence>
<organism evidence="2">
    <name type="scientific">Strongyloides stercoralis</name>
    <name type="common">Threadworm</name>
    <dbReference type="NCBI Taxonomy" id="6248"/>
    <lineage>
        <taxon>Eukaryota</taxon>
        <taxon>Metazoa</taxon>
        <taxon>Ecdysozoa</taxon>
        <taxon>Nematoda</taxon>
        <taxon>Chromadorea</taxon>
        <taxon>Rhabditida</taxon>
        <taxon>Tylenchina</taxon>
        <taxon>Panagrolaimomorpha</taxon>
        <taxon>Strongyloidoidea</taxon>
        <taxon>Strongyloididae</taxon>
        <taxon>Strongyloides</taxon>
    </lineage>
</organism>
<evidence type="ECO:0000313" key="2">
    <source>
        <dbReference type="WBParaSite" id="SSTP_0001096600.1"/>
    </source>
</evidence>
<name>A0A0K0ENC9_STRER</name>
<sequence>MFMYNKIILLITISIIIFYDKVYGCLPVITTPPPITTTVCCQPLTIATHPRIPAPAGTPAANLDECAMLRRSSAAVCPVTATLTCTRATGTTTSEIMLQLLSGNTLIRNFQGTGSSISATVNCVNGQWTTTNAAGVVTPFAQISCSQLTISGGDTVDNIPGSGR</sequence>
<keyword evidence="1" id="KW-1185">Reference proteome</keyword>
<dbReference type="WBParaSite" id="SSTP_0001096600.1">
    <property type="protein sequence ID" value="SSTP_0001096600.1"/>
    <property type="gene ID" value="SSTP_0001096600"/>
</dbReference>
<proteinExistence type="predicted"/>
<accession>A0A0K0ENC9</accession>
<dbReference type="AlphaFoldDB" id="A0A0K0ENC9"/>
<reference evidence="2" key="1">
    <citation type="submission" date="2015-08" db="UniProtKB">
        <authorList>
            <consortium name="WormBaseParasite"/>
        </authorList>
    </citation>
    <scope>IDENTIFICATION</scope>
</reference>
<dbReference type="STRING" id="6248.A0A0K0ENC9"/>
<protein>
    <submittedName>
        <fullName evidence="2 3">C6 domain-containing protein</fullName>
    </submittedName>
</protein>